<evidence type="ECO:0000256" key="1">
    <source>
        <dbReference type="SAM" id="MobiDB-lite"/>
    </source>
</evidence>
<gene>
    <name evidence="3" type="ORF">CFOL_v3_14717</name>
</gene>
<dbReference type="EMBL" id="BDDD01000893">
    <property type="protein sequence ID" value="GAV71223.1"/>
    <property type="molecule type" value="Genomic_DNA"/>
</dbReference>
<feature type="compositionally biased region" description="Polar residues" evidence="1">
    <location>
        <begin position="122"/>
        <end position="136"/>
    </location>
</feature>
<protein>
    <recommendedName>
        <fullName evidence="2">Retrovirus-related Pol polyprotein from transposon TNT 1-94-like beta-barrel domain-containing protein</fullName>
    </recommendedName>
</protein>
<dbReference type="Pfam" id="PF22936">
    <property type="entry name" value="Pol_BBD"/>
    <property type="match status" value="1"/>
</dbReference>
<proteinExistence type="predicted"/>
<organism evidence="3 4">
    <name type="scientific">Cephalotus follicularis</name>
    <name type="common">Albany pitcher plant</name>
    <dbReference type="NCBI Taxonomy" id="3775"/>
    <lineage>
        <taxon>Eukaryota</taxon>
        <taxon>Viridiplantae</taxon>
        <taxon>Streptophyta</taxon>
        <taxon>Embryophyta</taxon>
        <taxon>Tracheophyta</taxon>
        <taxon>Spermatophyta</taxon>
        <taxon>Magnoliopsida</taxon>
        <taxon>eudicotyledons</taxon>
        <taxon>Gunneridae</taxon>
        <taxon>Pentapetalae</taxon>
        <taxon>rosids</taxon>
        <taxon>fabids</taxon>
        <taxon>Oxalidales</taxon>
        <taxon>Cephalotaceae</taxon>
        <taxon>Cephalotus</taxon>
    </lineage>
</organism>
<comment type="caution">
    <text evidence="3">The sequence shown here is derived from an EMBL/GenBank/DDBJ whole genome shotgun (WGS) entry which is preliminary data.</text>
</comment>
<name>A0A1Q3BTW7_CEPFO</name>
<evidence type="ECO:0000259" key="2">
    <source>
        <dbReference type="Pfam" id="PF22936"/>
    </source>
</evidence>
<reference evidence="4" key="1">
    <citation type="submission" date="2016-04" db="EMBL/GenBank/DDBJ databases">
        <title>Cephalotus genome sequencing.</title>
        <authorList>
            <person name="Fukushima K."/>
            <person name="Hasebe M."/>
            <person name="Fang X."/>
        </authorList>
    </citation>
    <scope>NUCLEOTIDE SEQUENCE [LARGE SCALE GENOMIC DNA]</scope>
    <source>
        <strain evidence="4">cv. St1</strain>
    </source>
</reference>
<dbReference type="PANTHER" id="PTHR34222">
    <property type="entry name" value="GAG_PRE-INTEGRS DOMAIN-CONTAINING PROTEIN"/>
    <property type="match status" value="1"/>
</dbReference>
<dbReference type="OrthoDB" id="1706811at2759"/>
<sequence>MSCYWALLAVTAYRDKLRLTQFLMALKDDFEPTRASILNRQPFPSLETALSELISEETRRLSITSQQSPFIIASTSSAPPHRSDNSRRPRCTHCHRIEHTVKTYYDIVGRPPGKSTGLKNADATTTAPSGSESSSQIHQLSTADLEALLNQVMSRTGSSAMSATSGNTWLIDSACCNHMTFDPQLFTSKPVVHNGPTIHTANGSSMHVTYTGSVKTQSFSIPDTYLVP</sequence>
<dbReference type="InterPro" id="IPR054722">
    <property type="entry name" value="PolX-like_BBD"/>
</dbReference>
<feature type="region of interest" description="Disordered" evidence="1">
    <location>
        <begin position="108"/>
        <end position="136"/>
    </location>
</feature>
<accession>A0A1Q3BTW7</accession>
<evidence type="ECO:0000313" key="4">
    <source>
        <dbReference type="Proteomes" id="UP000187406"/>
    </source>
</evidence>
<keyword evidence="4" id="KW-1185">Reference proteome</keyword>
<dbReference type="AlphaFoldDB" id="A0A1Q3BTW7"/>
<dbReference type="InParanoid" id="A0A1Q3BTW7"/>
<dbReference type="Proteomes" id="UP000187406">
    <property type="component" value="Unassembled WGS sequence"/>
</dbReference>
<evidence type="ECO:0000313" key="3">
    <source>
        <dbReference type="EMBL" id="GAV71223.1"/>
    </source>
</evidence>
<feature type="domain" description="Retrovirus-related Pol polyprotein from transposon TNT 1-94-like beta-barrel" evidence="2">
    <location>
        <begin position="169"/>
        <end position="219"/>
    </location>
</feature>
<dbReference type="PANTHER" id="PTHR34222:SF100">
    <property type="entry name" value="CCHC-TYPE DOMAIN-CONTAINING PROTEIN"/>
    <property type="match status" value="1"/>
</dbReference>